<evidence type="ECO:0000313" key="1">
    <source>
        <dbReference type="EMBL" id="NLR77076.1"/>
    </source>
</evidence>
<proteinExistence type="predicted"/>
<sequence length="484" mass="54686">MEHWNNIINTVLLGTAKKPADKQGLTGPLEQAADGILGNPALDREDQFLHLASVIYNYRQCGTQAITANVPPMPVAPPETKRYCPPAAVRVLQSVLETDSIQLAQLWLEYCTKANLLLPPAQLPVMLDKAWKNKSLRVLAAAAGGYRAEWLGQFNPDWNFSRVADTIEERWQNGATAQRVEALKELRITDPVMARTWLQQSWAKESATVKTELLGVLEQAIDPDDVPWLESLSGEKSKQVKEALIHLLKKQSSSSLQTQYWQVVSAAVQLRPDGAVDVMAPVIKDDDIFQSGIEKLSNNKKISDDQHILLQLISLIHPAQWELHFGKTTAEVMQLFQQQAALQIFIPSLVQAIVWFEDQQRAMTFIQHSEVFYIDLIPLLPVEQQQLLSEKYFDEQPETIIKYAADSPEEWSMPLCTRIMRYAATQPYTYNQLFMSNVVRQIPVAIAGKLDDINATETYHTGYWNNIKAHLARLLHAKSLINTL</sequence>
<dbReference type="Proteomes" id="UP000552864">
    <property type="component" value="Unassembled WGS sequence"/>
</dbReference>
<organism evidence="1 2">
    <name type="scientific">Chitinophaga eiseniae</name>
    <dbReference type="NCBI Taxonomy" id="634771"/>
    <lineage>
        <taxon>Bacteria</taxon>
        <taxon>Pseudomonadati</taxon>
        <taxon>Bacteroidota</taxon>
        <taxon>Chitinophagia</taxon>
        <taxon>Chitinophagales</taxon>
        <taxon>Chitinophagaceae</taxon>
        <taxon>Chitinophaga</taxon>
    </lineage>
</organism>
<dbReference type="EMBL" id="JABAHZ010000001">
    <property type="protein sequence ID" value="NLR77076.1"/>
    <property type="molecule type" value="Genomic_DNA"/>
</dbReference>
<gene>
    <name evidence="1" type="ORF">HGH91_00465</name>
</gene>
<name>A0A847SI87_9BACT</name>
<dbReference type="Pfam" id="PF18944">
    <property type="entry name" value="DUF5691"/>
    <property type="match status" value="1"/>
</dbReference>
<accession>A0A847SI87</accession>
<keyword evidence="2" id="KW-1185">Reference proteome</keyword>
<dbReference type="RefSeq" id="WP_168736510.1">
    <property type="nucleotide sequence ID" value="NZ_JABAHZ010000001.1"/>
</dbReference>
<protein>
    <submittedName>
        <fullName evidence="1">Uncharacterized protein</fullName>
    </submittedName>
</protein>
<evidence type="ECO:0000313" key="2">
    <source>
        <dbReference type="Proteomes" id="UP000552864"/>
    </source>
</evidence>
<reference evidence="1 2" key="1">
    <citation type="submission" date="2020-04" db="EMBL/GenBank/DDBJ databases">
        <authorList>
            <person name="Yin C."/>
        </authorList>
    </citation>
    <scope>NUCLEOTIDE SEQUENCE [LARGE SCALE GENOMIC DNA]</scope>
    <source>
        <strain evidence="1 2">Ak56</strain>
    </source>
</reference>
<dbReference type="InterPro" id="IPR043746">
    <property type="entry name" value="DUF5691"/>
</dbReference>
<comment type="caution">
    <text evidence="1">The sequence shown here is derived from an EMBL/GenBank/DDBJ whole genome shotgun (WGS) entry which is preliminary data.</text>
</comment>
<dbReference type="AlphaFoldDB" id="A0A847SI87"/>